<dbReference type="OrthoDB" id="1932652at2759"/>
<evidence type="ECO:0000313" key="3">
    <source>
        <dbReference type="EMBL" id="KAG1347370.1"/>
    </source>
</evidence>
<feature type="transmembrane region" description="Helical" evidence="2">
    <location>
        <begin position="71"/>
        <end position="90"/>
    </location>
</feature>
<feature type="compositionally biased region" description="Basic and acidic residues" evidence="1">
    <location>
        <begin position="104"/>
        <end position="119"/>
    </location>
</feature>
<evidence type="ECO:0000313" key="4">
    <source>
        <dbReference type="Proteomes" id="UP000797356"/>
    </source>
</evidence>
<keyword evidence="4" id="KW-1185">Reference proteome</keyword>
<dbReference type="EMBL" id="CM017877">
    <property type="protein sequence ID" value="KAG1347370.1"/>
    <property type="molecule type" value="Genomic_DNA"/>
</dbReference>
<keyword evidence="2" id="KW-0812">Transmembrane</keyword>
<dbReference type="AlphaFoldDB" id="A0A8K0ICC6"/>
<keyword evidence="2" id="KW-0472">Membrane</keyword>
<comment type="caution">
    <text evidence="3">The sequence shown here is derived from an EMBL/GenBank/DDBJ whole genome shotgun (WGS) entry which is preliminary data.</text>
</comment>
<sequence>MEAFRCPSLPSHPFLNNHATQPRRGTQLLVPIRTPTQRNPLRSHSTVQTQALNNVLSVAAKSPGGGGDISVLIPISAVMLFMYWITNFVVPGMISKDLPPAASEGDKASEQEAEKQTRR</sequence>
<feature type="region of interest" description="Disordered" evidence="1">
    <location>
        <begin position="96"/>
        <end position="119"/>
    </location>
</feature>
<accession>A0A8K0ICC6</accession>
<keyword evidence="2" id="KW-1133">Transmembrane helix</keyword>
<protein>
    <submittedName>
        <fullName evidence="3">Uncharacterized protein</fullName>
    </submittedName>
</protein>
<dbReference type="PANTHER" id="PTHR37196:SF2">
    <property type="entry name" value="TRANSMEMBRANE PROTEIN"/>
    <property type="match status" value="1"/>
</dbReference>
<proteinExistence type="predicted"/>
<evidence type="ECO:0000256" key="2">
    <source>
        <dbReference type="SAM" id="Phobius"/>
    </source>
</evidence>
<dbReference type="Proteomes" id="UP000797356">
    <property type="component" value="Chromosome 6"/>
</dbReference>
<organism evidence="3 4">
    <name type="scientific">Cocos nucifera</name>
    <name type="common">Coconut palm</name>
    <dbReference type="NCBI Taxonomy" id="13894"/>
    <lineage>
        <taxon>Eukaryota</taxon>
        <taxon>Viridiplantae</taxon>
        <taxon>Streptophyta</taxon>
        <taxon>Embryophyta</taxon>
        <taxon>Tracheophyta</taxon>
        <taxon>Spermatophyta</taxon>
        <taxon>Magnoliopsida</taxon>
        <taxon>Liliopsida</taxon>
        <taxon>Arecaceae</taxon>
        <taxon>Arecoideae</taxon>
        <taxon>Cocoseae</taxon>
        <taxon>Attaleinae</taxon>
        <taxon>Cocos</taxon>
    </lineage>
</organism>
<feature type="region of interest" description="Disordered" evidence="1">
    <location>
        <begin position="1"/>
        <end position="21"/>
    </location>
</feature>
<reference evidence="3" key="1">
    <citation type="journal article" date="2017" name="Gigascience">
        <title>The genome draft of coconut (Cocos nucifera).</title>
        <authorList>
            <person name="Xiao Y."/>
            <person name="Xu P."/>
            <person name="Fan H."/>
            <person name="Baudouin L."/>
            <person name="Xia W."/>
            <person name="Bocs S."/>
            <person name="Xu J."/>
            <person name="Li Q."/>
            <person name="Guo A."/>
            <person name="Zhou L."/>
            <person name="Li J."/>
            <person name="Wu Y."/>
            <person name="Ma Z."/>
            <person name="Armero A."/>
            <person name="Issali A.E."/>
            <person name="Liu N."/>
            <person name="Peng M."/>
            <person name="Yang Y."/>
        </authorList>
    </citation>
    <scope>NUCLEOTIDE SEQUENCE</scope>
    <source>
        <tissue evidence="3">Spear leaf of Hainan Tall coconut</tissue>
    </source>
</reference>
<reference evidence="3" key="2">
    <citation type="submission" date="2019-07" db="EMBL/GenBank/DDBJ databases">
        <authorList>
            <person name="Yang Y."/>
            <person name="Bocs S."/>
            <person name="Baudouin L."/>
        </authorList>
    </citation>
    <scope>NUCLEOTIDE SEQUENCE</scope>
    <source>
        <tissue evidence="3">Spear leaf of Hainan Tall coconut</tissue>
    </source>
</reference>
<dbReference type="PANTHER" id="PTHR37196">
    <property type="entry name" value="TRANSMEMBRANE PROTEIN"/>
    <property type="match status" value="1"/>
</dbReference>
<name>A0A8K0ICC6_COCNU</name>
<evidence type="ECO:0000256" key="1">
    <source>
        <dbReference type="SAM" id="MobiDB-lite"/>
    </source>
</evidence>
<gene>
    <name evidence="3" type="ORF">COCNU_06G011990</name>
</gene>